<evidence type="ECO:0000256" key="1">
    <source>
        <dbReference type="ARBA" id="ARBA00004123"/>
    </source>
</evidence>
<dbReference type="EMBL" id="KQ459989">
    <property type="protein sequence ID" value="KPJ18619.1"/>
    <property type="molecule type" value="Genomic_DNA"/>
</dbReference>
<gene>
    <name evidence="9" type="ORF">RR48_10563</name>
</gene>
<proteinExistence type="inferred from homology"/>
<dbReference type="PROSITE" id="PS51467">
    <property type="entry name" value="HARP"/>
    <property type="match status" value="1"/>
</dbReference>
<dbReference type="FunCoup" id="A0A194RMG6">
    <property type="interactions" value="1153"/>
</dbReference>
<dbReference type="Proteomes" id="UP000053240">
    <property type="component" value="Unassembled WGS sequence"/>
</dbReference>
<dbReference type="STRING" id="76193.A0A194RMG6"/>
<evidence type="ECO:0000313" key="10">
    <source>
        <dbReference type="Proteomes" id="UP000053240"/>
    </source>
</evidence>
<dbReference type="GO" id="GO:0043596">
    <property type="term" value="C:nuclear replication fork"/>
    <property type="evidence" value="ECO:0007669"/>
    <property type="project" value="TreeGrafter"/>
</dbReference>
<feature type="domain" description="HARP" evidence="8">
    <location>
        <begin position="69"/>
        <end position="145"/>
    </location>
</feature>
<dbReference type="AlphaFoldDB" id="A0A194RMG6"/>
<dbReference type="Pfam" id="PF00271">
    <property type="entry name" value="Helicase_C"/>
    <property type="match status" value="1"/>
</dbReference>
<dbReference type="PROSITE" id="PS51194">
    <property type="entry name" value="HELICASE_CTER"/>
    <property type="match status" value="1"/>
</dbReference>
<dbReference type="Pfam" id="PF00176">
    <property type="entry name" value="SNF2-rel_dom"/>
    <property type="match status" value="1"/>
</dbReference>
<comment type="similarity">
    <text evidence="4">Belongs to the SNF2/RAD54 helicase family. SMARCAL1 subfamily.</text>
</comment>
<keyword evidence="3" id="KW-0539">Nucleus</keyword>
<dbReference type="InterPro" id="IPR014001">
    <property type="entry name" value="Helicase_ATP-bd"/>
</dbReference>
<dbReference type="PROSITE" id="PS51192">
    <property type="entry name" value="HELICASE_ATP_BIND_1"/>
    <property type="match status" value="1"/>
</dbReference>
<evidence type="ECO:0000256" key="5">
    <source>
        <dbReference type="SAM" id="MobiDB-lite"/>
    </source>
</evidence>
<evidence type="ECO:0000313" key="9">
    <source>
        <dbReference type="EMBL" id="KPJ18619.1"/>
    </source>
</evidence>
<dbReference type="Gene3D" id="3.40.50.300">
    <property type="entry name" value="P-loop containing nucleotide triphosphate hydrolases"/>
    <property type="match status" value="1"/>
</dbReference>
<dbReference type="CDD" id="cd18010">
    <property type="entry name" value="DEXHc_HARP_SMARCAL1"/>
    <property type="match status" value="1"/>
</dbReference>
<reference evidence="9 10" key="1">
    <citation type="journal article" date="2015" name="Nat. Commun.">
        <title>Outbred genome sequencing and CRISPR/Cas9 gene editing in butterflies.</title>
        <authorList>
            <person name="Li X."/>
            <person name="Fan D."/>
            <person name="Zhang W."/>
            <person name="Liu G."/>
            <person name="Zhang L."/>
            <person name="Zhao L."/>
            <person name="Fang X."/>
            <person name="Chen L."/>
            <person name="Dong Y."/>
            <person name="Chen Y."/>
            <person name="Ding Y."/>
            <person name="Zhao R."/>
            <person name="Feng M."/>
            <person name="Zhu Y."/>
            <person name="Feng Y."/>
            <person name="Jiang X."/>
            <person name="Zhu D."/>
            <person name="Xiang H."/>
            <person name="Feng X."/>
            <person name="Li S."/>
            <person name="Wang J."/>
            <person name="Zhang G."/>
            <person name="Kronforst M.R."/>
            <person name="Wang W."/>
        </authorList>
    </citation>
    <scope>NUCLEOTIDE SEQUENCE [LARGE SCALE GENOMIC DNA]</scope>
    <source>
        <strain evidence="9">Ya'a_city_454_Pm</strain>
        <tissue evidence="9">Whole body</tissue>
    </source>
</reference>
<dbReference type="InterPro" id="IPR038718">
    <property type="entry name" value="SNF2-like_sf"/>
</dbReference>
<dbReference type="PANTHER" id="PTHR45766">
    <property type="entry name" value="DNA ANNEALING HELICASE AND ENDONUCLEASE ZRANB3 FAMILY MEMBER"/>
    <property type="match status" value="1"/>
</dbReference>
<dbReference type="InterPro" id="IPR027417">
    <property type="entry name" value="P-loop_NTPase"/>
</dbReference>
<dbReference type="InterPro" id="IPR001650">
    <property type="entry name" value="Helicase_C-like"/>
</dbReference>
<dbReference type="SMART" id="SM00490">
    <property type="entry name" value="HELICc"/>
    <property type="match status" value="1"/>
</dbReference>
<dbReference type="InterPro" id="IPR049730">
    <property type="entry name" value="SNF2/RAD54-like_C"/>
</dbReference>
<comment type="subcellular location">
    <subcellularLocation>
        <location evidence="1">Nucleus</location>
    </subcellularLocation>
</comment>
<protein>
    <submittedName>
        <fullName evidence="9">SWI/SNF-related matrix-associated actin-dependent regulator of chromatin subfamily A-like protein 1</fullName>
    </submittedName>
</protein>
<feature type="domain" description="Helicase C-terminal" evidence="7">
    <location>
        <begin position="578"/>
        <end position="734"/>
    </location>
</feature>
<dbReference type="GO" id="GO:0006281">
    <property type="term" value="P:DNA repair"/>
    <property type="evidence" value="ECO:0007669"/>
    <property type="project" value="TreeGrafter"/>
</dbReference>
<evidence type="ECO:0000256" key="4">
    <source>
        <dbReference type="PROSITE-ProRule" id="PRU00800"/>
    </source>
</evidence>
<organism evidence="9 10">
    <name type="scientific">Papilio machaon</name>
    <name type="common">Old World swallowtail butterfly</name>
    <dbReference type="NCBI Taxonomy" id="76193"/>
    <lineage>
        <taxon>Eukaryota</taxon>
        <taxon>Metazoa</taxon>
        <taxon>Ecdysozoa</taxon>
        <taxon>Arthropoda</taxon>
        <taxon>Hexapoda</taxon>
        <taxon>Insecta</taxon>
        <taxon>Pterygota</taxon>
        <taxon>Neoptera</taxon>
        <taxon>Endopterygota</taxon>
        <taxon>Lepidoptera</taxon>
        <taxon>Glossata</taxon>
        <taxon>Ditrysia</taxon>
        <taxon>Papilionoidea</taxon>
        <taxon>Papilionidae</taxon>
        <taxon>Papilioninae</taxon>
        <taxon>Papilio</taxon>
    </lineage>
</organism>
<dbReference type="InParanoid" id="A0A194RMG6"/>
<evidence type="ECO:0000256" key="3">
    <source>
        <dbReference type="ARBA" id="ARBA00023242"/>
    </source>
</evidence>
<evidence type="ECO:0000256" key="2">
    <source>
        <dbReference type="ARBA" id="ARBA00022801"/>
    </source>
</evidence>
<keyword evidence="2" id="KW-0378">Hydrolase</keyword>
<dbReference type="CDD" id="cd18793">
    <property type="entry name" value="SF2_C_SNF"/>
    <property type="match status" value="1"/>
</dbReference>
<evidence type="ECO:0000259" key="8">
    <source>
        <dbReference type="PROSITE" id="PS51467"/>
    </source>
</evidence>
<dbReference type="PANTHER" id="PTHR45766:SF6">
    <property type="entry name" value="SWI_SNF-RELATED MATRIX-ASSOCIATED ACTIN-DEPENDENT REGULATOR OF CHROMATIN SUBFAMILY A-LIKE PROTEIN 1"/>
    <property type="match status" value="1"/>
</dbReference>
<dbReference type="InterPro" id="IPR000330">
    <property type="entry name" value="SNF2_N"/>
</dbReference>
<keyword evidence="10" id="KW-1185">Reference proteome</keyword>
<feature type="region of interest" description="Disordered" evidence="5">
    <location>
        <begin position="18"/>
        <end position="43"/>
    </location>
</feature>
<feature type="compositionally biased region" description="Polar residues" evidence="5">
    <location>
        <begin position="22"/>
        <end position="43"/>
    </location>
</feature>
<evidence type="ECO:0000259" key="7">
    <source>
        <dbReference type="PROSITE" id="PS51194"/>
    </source>
</evidence>
<dbReference type="SUPFAM" id="SSF52540">
    <property type="entry name" value="P-loop containing nucleoside triphosphate hydrolases"/>
    <property type="match status" value="2"/>
</dbReference>
<dbReference type="InterPro" id="IPR010003">
    <property type="entry name" value="HARP_dom"/>
</dbReference>
<sequence>MSCSKEEIERKRLAAIQKRQTKLSSPNSPLGNISISNTTQGSPSFTAQNINGRKLYHPYKKPEINQSENIPVTKVVSGTIYLISESRFEVNPSEFCVPLINIFKSLPSKCYDANTKLWNFSIEDYEQLMSKVAPLAPHVVLGALPAYVLKVVRENITDPNNIDLTPVEATLRNKLMPFQEDGVRFGIAHRGRCMIADDMGLGKTFQALAIASYYKHNWPLLIVTTSSMRDTWQNKVYELLPSVPLMNIVTLSSGKDTQLVADKQTEVVIVSYKITSMHTDLLKSKNFGVVILDESHHLKSNKSQCTTALVRVCRGAARVLLLSGTPALSRPAELYTQLLLIDNKFFGSYTEYGKRYCAGRQTNFGWDMSGQSNLAELQILLQKKFLIRRTKEQVLTTLESKTRETVLLDESLLQFSKEDQKELSEMADTWRASRPSDKHSALISYFTESARVKTPAICKYIKQVIKEEGVGKRYCAGRQTHFGWDMSGQSNLAELQILLQKKFLIRRTKDQVLTTLESKTRETVLLDESLLQFSKEDQKELSEMADTWRASRPSDKHSALISYFTESARVKTPAICKYIKQVIKEEGVGKFLVFAHHRSVVQAVCAALDQLNTRYICIDGHTPSSSRAELVERFQHVAACRCAVLSLTAAGAGITLTAANLVLFAELHWNPGMLMQAESRAHRIGCCGEVRVRYLLANNTADDFIWPMLQNKLDVLNNVGLSGDTFKDTTITHQGNNNITQYLTPNYTKNKNDYIPGTNIRKNSIQQCDMQQNGKSATEQCDMQQNGKSATECTKNEESFLEHDQDDDLLANLEL</sequence>
<evidence type="ECO:0000259" key="6">
    <source>
        <dbReference type="PROSITE" id="PS51192"/>
    </source>
</evidence>
<dbReference type="GO" id="GO:0016787">
    <property type="term" value="F:hydrolase activity"/>
    <property type="evidence" value="ECO:0007669"/>
    <property type="project" value="UniProtKB-KW"/>
</dbReference>
<dbReference type="GO" id="GO:0031297">
    <property type="term" value="P:replication fork processing"/>
    <property type="evidence" value="ECO:0007669"/>
    <property type="project" value="TreeGrafter"/>
</dbReference>
<dbReference type="GO" id="GO:0005524">
    <property type="term" value="F:ATP binding"/>
    <property type="evidence" value="ECO:0007669"/>
    <property type="project" value="InterPro"/>
</dbReference>
<dbReference type="SMART" id="SM00487">
    <property type="entry name" value="DEXDc"/>
    <property type="match status" value="1"/>
</dbReference>
<accession>A0A194RMG6</accession>
<dbReference type="Gene3D" id="3.40.50.10810">
    <property type="entry name" value="Tandem AAA-ATPase domain"/>
    <property type="match status" value="1"/>
</dbReference>
<dbReference type="Pfam" id="PF07443">
    <property type="entry name" value="HARP"/>
    <property type="match status" value="1"/>
</dbReference>
<name>A0A194RMG6_PAPMA</name>
<feature type="domain" description="Helicase ATP-binding" evidence="6">
    <location>
        <begin position="184"/>
        <end position="344"/>
    </location>
</feature>